<proteinExistence type="predicted"/>
<reference evidence="1 2" key="1">
    <citation type="submission" date="2020-05" db="EMBL/GenBank/DDBJ databases">
        <authorList>
            <person name="Khan S.A."/>
            <person name="Jeon C.O."/>
            <person name="Chun B.H."/>
        </authorList>
    </citation>
    <scope>NUCLEOTIDE SEQUENCE [LARGE SCALE GENOMIC DNA]</scope>
    <source>
        <strain evidence="1 2">B156</strain>
    </source>
</reference>
<dbReference type="EMBL" id="JABFCS010000001">
    <property type="protein sequence ID" value="NNU44895.1"/>
    <property type="molecule type" value="Genomic_DNA"/>
</dbReference>
<sequence length="249" mass="28284">MKGPQLGIGQVRHARLRPAPRAFAYPTFFLLLPMRAMRSEGSGALARNRRAAVSFRDRDHGDGRDDALAWLDETLQREGITDATGETWLHCYPRVLGYAFKPVSFWYCHRADGTLRAVLVEVNNTFGERHCYLLDAPAWGVEQVARKVFHVSPFCPVAGEYRFRFLLCRERHRTVARIDYCDAQGPVLQTSVSGRLQPATAPALRAALRRHPLLTFGVIARIHWQALRLWAARLRLFHKPAAPSAFLTR</sequence>
<dbReference type="AlphaFoldDB" id="A0A849KJ88"/>
<gene>
    <name evidence="1" type="ORF">HK415_19615</name>
</gene>
<dbReference type="PANTHER" id="PTHR33973:SF4">
    <property type="entry name" value="OS07G0153300 PROTEIN"/>
    <property type="match status" value="1"/>
</dbReference>
<dbReference type="InterPro" id="IPR010775">
    <property type="entry name" value="DUF1365"/>
</dbReference>
<comment type="caution">
    <text evidence="1">The sequence shown here is derived from an EMBL/GenBank/DDBJ whole genome shotgun (WGS) entry which is preliminary data.</text>
</comment>
<dbReference type="PANTHER" id="PTHR33973">
    <property type="entry name" value="OS07G0153300 PROTEIN"/>
    <property type="match status" value="1"/>
</dbReference>
<dbReference type="RefSeq" id="WP_171562176.1">
    <property type="nucleotide sequence ID" value="NZ_JABFCS010000001.1"/>
</dbReference>
<keyword evidence="2" id="KW-1185">Reference proteome</keyword>
<reference evidence="1 2" key="2">
    <citation type="submission" date="2020-06" db="EMBL/GenBank/DDBJ databases">
        <title>Ramlibacter rhizophilus sp. nov., isolated from rhizosphere soil of national flower Mugunghwa from South Korea.</title>
        <authorList>
            <person name="Zheng-Fei Y."/>
            <person name="Huan T."/>
        </authorList>
    </citation>
    <scope>NUCLEOTIDE SEQUENCE [LARGE SCALE GENOMIC DNA]</scope>
    <source>
        <strain evidence="1 2">B156</strain>
    </source>
</reference>
<accession>A0A849KJ88</accession>
<dbReference type="Pfam" id="PF07103">
    <property type="entry name" value="DUF1365"/>
    <property type="match status" value="1"/>
</dbReference>
<protein>
    <submittedName>
        <fullName evidence="1">DUF1365 domain-containing protein</fullName>
    </submittedName>
</protein>
<organism evidence="1 2">
    <name type="scientific">Ramlibacter montanisoli</name>
    <dbReference type="NCBI Taxonomy" id="2732512"/>
    <lineage>
        <taxon>Bacteria</taxon>
        <taxon>Pseudomonadati</taxon>
        <taxon>Pseudomonadota</taxon>
        <taxon>Betaproteobacteria</taxon>
        <taxon>Burkholderiales</taxon>
        <taxon>Comamonadaceae</taxon>
        <taxon>Ramlibacter</taxon>
    </lineage>
</organism>
<name>A0A849KJ88_9BURK</name>
<dbReference type="Proteomes" id="UP000552954">
    <property type="component" value="Unassembled WGS sequence"/>
</dbReference>
<evidence type="ECO:0000313" key="2">
    <source>
        <dbReference type="Proteomes" id="UP000552954"/>
    </source>
</evidence>
<evidence type="ECO:0000313" key="1">
    <source>
        <dbReference type="EMBL" id="NNU44895.1"/>
    </source>
</evidence>